<evidence type="ECO:0000256" key="6">
    <source>
        <dbReference type="ARBA" id="ARBA00023016"/>
    </source>
</evidence>
<comment type="similarity">
    <text evidence="1 8 9">Belongs to the heat shock protein 70 family.</text>
</comment>
<evidence type="ECO:0000256" key="3">
    <source>
        <dbReference type="ARBA" id="ARBA00022553"/>
    </source>
</evidence>
<dbReference type="CDD" id="cd10234">
    <property type="entry name" value="ASKHA_NBD_HSP70_DnaK-like"/>
    <property type="match status" value="1"/>
</dbReference>
<evidence type="ECO:0000256" key="2">
    <source>
        <dbReference type="ARBA" id="ARBA00014415"/>
    </source>
</evidence>
<proteinExistence type="evidence at transcript level"/>
<dbReference type="AlphaFoldDB" id="A0A377SWV2"/>
<keyword evidence="15" id="KW-1185">Reference proteome</keyword>
<gene>
    <name evidence="12" type="primary">dnaK_1</name>
    <name evidence="8" type="synonym">dnaK</name>
    <name evidence="13" type="ORF">EV682_104130</name>
    <name evidence="12" type="ORF">NCTC11159_04036</name>
</gene>
<feature type="region of interest" description="Disordered" evidence="11">
    <location>
        <begin position="601"/>
        <end position="645"/>
    </location>
</feature>
<dbReference type="Proteomes" id="UP000255108">
    <property type="component" value="Unassembled WGS sequence"/>
</dbReference>
<dbReference type="OrthoDB" id="9766019at2"/>
<evidence type="ECO:0000256" key="7">
    <source>
        <dbReference type="ARBA" id="ARBA00023186"/>
    </source>
</evidence>
<dbReference type="NCBIfam" id="NF001413">
    <property type="entry name" value="PRK00290.1"/>
    <property type="match status" value="1"/>
</dbReference>
<keyword evidence="5 8" id="KW-0067">ATP-binding</keyword>
<dbReference type="PANTHER" id="PTHR19375">
    <property type="entry name" value="HEAT SHOCK PROTEIN 70KDA"/>
    <property type="match status" value="1"/>
</dbReference>
<accession>A0A377SWV2</accession>
<feature type="coiled-coil region" evidence="10">
    <location>
        <begin position="253"/>
        <end position="280"/>
    </location>
</feature>
<evidence type="ECO:0000313" key="14">
    <source>
        <dbReference type="Proteomes" id="UP000255108"/>
    </source>
</evidence>
<dbReference type="Pfam" id="PF00012">
    <property type="entry name" value="HSP70"/>
    <property type="match status" value="1"/>
</dbReference>
<evidence type="ECO:0000256" key="8">
    <source>
        <dbReference type="HAMAP-Rule" id="MF_00332"/>
    </source>
</evidence>
<comment type="function">
    <text evidence="8">Acts as a chaperone.</text>
</comment>
<dbReference type="GO" id="GO:0140662">
    <property type="term" value="F:ATP-dependent protein folding chaperone"/>
    <property type="evidence" value="ECO:0007669"/>
    <property type="project" value="InterPro"/>
</dbReference>
<dbReference type="Gene3D" id="3.90.640.10">
    <property type="entry name" value="Actin, Chain A, domain 4"/>
    <property type="match status" value="1"/>
</dbReference>
<reference evidence="13 15" key="2">
    <citation type="submission" date="2019-03" db="EMBL/GenBank/DDBJ databases">
        <title>Genomic Encyclopedia of Type Strains, Phase IV (KMG-IV): sequencing the most valuable type-strain genomes for metagenomic binning, comparative biology and taxonomic classification.</title>
        <authorList>
            <person name="Goeker M."/>
        </authorList>
    </citation>
    <scope>NUCLEOTIDE SEQUENCE [LARGE SCALE GENOMIC DNA]</scope>
    <source>
        <strain evidence="13 15">DSM 3764</strain>
    </source>
</reference>
<evidence type="ECO:0000313" key="12">
    <source>
        <dbReference type="EMBL" id="STR45463.1"/>
    </source>
</evidence>
<dbReference type="InterPro" id="IPR013126">
    <property type="entry name" value="Hsp_70_fam"/>
</dbReference>
<feature type="compositionally biased region" description="Low complexity" evidence="11">
    <location>
        <begin position="607"/>
        <end position="624"/>
    </location>
</feature>
<evidence type="ECO:0000313" key="15">
    <source>
        <dbReference type="Proteomes" id="UP000295794"/>
    </source>
</evidence>
<evidence type="ECO:0000256" key="4">
    <source>
        <dbReference type="ARBA" id="ARBA00022741"/>
    </source>
</evidence>
<keyword evidence="7 8" id="KW-0143">Chaperone</keyword>
<dbReference type="FunFam" id="2.60.34.10:FF:000014">
    <property type="entry name" value="Chaperone protein DnaK HSP70"/>
    <property type="match status" value="1"/>
</dbReference>
<dbReference type="NCBIfam" id="TIGR02350">
    <property type="entry name" value="prok_dnaK"/>
    <property type="match status" value="1"/>
</dbReference>
<evidence type="ECO:0000256" key="10">
    <source>
        <dbReference type="SAM" id="Coils"/>
    </source>
</evidence>
<dbReference type="GO" id="GO:0005524">
    <property type="term" value="F:ATP binding"/>
    <property type="evidence" value="ECO:0007669"/>
    <property type="project" value="UniProtKB-UniRule"/>
</dbReference>
<dbReference type="HAMAP" id="MF_00332">
    <property type="entry name" value="DnaK"/>
    <property type="match status" value="1"/>
</dbReference>
<keyword evidence="10" id="KW-0175">Coiled coil</keyword>
<dbReference type="Gene3D" id="2.60.34.10">
    <property type="entry name" value="Substrate Binding Domain Of DNAk, Chain A, domain 1"/>
    <property type="match status" value="1"/>
</dbReference>
<dbReference type="SUPFAM" id="SSF100920">
    <property type="entry name" value="Heat shock protein 70kD (HSP70), peptide-binding domain"/>
    <property type="match status" value="1"/>
</dbReference>
<dbReference type="EMBL" id="UGHR01000004">
    <property type="protein sequence ID" value="STR45463.1"/>
    <property type="molecule type" value="Genomic_DNA"/>
</dbReference>
<dbReference type="FunFam" id="1.20.1270.10:FF:000001">
    <property type="entry name" value="Molecular chaperone DnaK"/>
    <property type="match status" value="1"/>
</dbReference>
<evidence type="ECO:0000256" key="11">
    <source>
        <dbReference type="SAM" id="MobiDB-lite"/>
    </source>
</evidence>
<sequence length="645" mass="69489">MAKMIGIDLGTTNSCVAVFENGQPKVIENAEGTRTTPSIIAYQEDGEILVGAPAKRQAVTNPKNTLYAVKRLIGRKFEDKEVQKDIDLMPFSIVKADNGDAWISVRDKKMAPPQISAEVLRKMKKTAEDYLGEEVTEAVVTVPAYFNDAQRQATKDAGRIAGLDVKRIINEPTAAALAFGMDKKEKGDSKIVVYDLGGGTFDVSIIEIADVDGDKQFEVLATNGDTFLGGEDFDQRIIDYIIDEFKKDTGINLKQDVMALQRLKEAAEKAKIELSSTTQTEINLPYVTMDATGPKHLTQKITRAKYESLVEDLVARTIEPCRIALQDAGLKITDIDDIILVGGQTRMPMVQDKVKDFFGKEARRDVNPDEAVAVGAALQGSVLSGDRTDVLLLDVTPLSLGIETMGGILTKLIKKNTTIPTKASQVFSTAEDNQTAVTIHVLQGERERASANKSLGQFNLGDIPAAPRGVPQVEVTFDIDANGILHVGAKDKASGKEARITIQASSGLSEAEIEAMVRDAEMNAEEDKKLSELVGARNQADGMVHSVKKSLAEFGDKIGADEKAKIEAAMAEVELVLKDHADDKEKIEAATATLTEASHKLAEQMYAQQPEGAAAGAAAGAGPEADAKKDDGNVVDAEFTEVKDK</sequence>
<evidence type="ECO:0000256" key="5">
    <source>
        <dbReference type="ARBA" id="ARBA00022840"/>
    </source>
</evidence>
<keyword evidence="4 8" id="KW-0547">Nucleotide-binding</keyword>
<dbReference type="InterPro" id="IPR029047">
    <property type="entry name" value="HSP70_peptide-bd_sf"/>
</dbReference>
<keyword evidence="3 8" id="KW-0597">Phosphoprotein</keyword>
<organism evidence="12 14">
    <name type="scientific">Iodobacter fluviatilis</name>
    <dbReference type="NCBI Taxonomy" id="537"/>
    <lineage>
        <taxon>Bacteria</taxon>
        <taxon>Pseudomonadati</taxon>
        <taxon>Pseudomonadota</taxon>
        <taxon>Betaproteobacteria</taxon>
        <taxon>Neisseriales</taxon>
        <taxon>Chitinibacteraceae</taxon>
        <taxon>Iodobacter</taxon>
    </lineage>
</organism>
<evidence type="ECO:0000313" key="13">
    <source>
        <dbReference type="EMBL" id="TCU87962.1"/>
    </source>
</evidence>
<dbReference type="FunFam" id="3.90.640.10:FF:000003">
    <property type="entry name" value="Molecular chaperone DnaK"/>
    <property type="match status" value="1"/>
</dbReference>
<dbReference type="InterPro" id="IPR012725">
    <property type="entry name" value="Chaperone_DnaK"/>
</dbReference>
<name>A0A377SWV2_9NEIS</name>
<dbReference type="FunFam" id="3.30.30.30:FF:000003">
    <property type="entry name" value="Heat shock protein 9"/>
    <property type="match status" value="1"/>
</dbReference>
<dbReference type="EMBL" id="SMBT01000004">
    <property type="protein sequence ID" value="TCU87962.1"/>
    <property type="molecule type" value="Genomic_DNA"/>
</dbReference>
<dbReference type="RefSeq" id="WP_115229516.1">
    <property type="nucleotide sequence ID" value="NZ_CAWOLO010000004.1"/>
</dbReference>
<evidence type="ECO:0000256" key="1">
    <source>
        <dbReference type="ARBA" id="ARBA00007381"/>
    </source>
</evidence>
<dbReference type="PRINTS" id="PR00301">
    <property type="entry name" value="HEATSHOCK70"/>
</dbReference>
<dbReference type="FunFam" id="3.30.420.40:FF:000004">
    <property type="entry name" value="Molecular chaperone DnaK"/>
    <property type="match status" value="1"/>
</dbReference>
<dbReference type="InterPro" id="IPR043129">
    <property type="entry name" value="ATPase_NBD"/>
</dbReference>
<dbReference type="InterPro" id="IPR029048">
    <property type="entry name" value="HSP70_C_sf"/>
</dbReference>
<dbReference type="GO" id="GO:0051082">
    <property type="term" value="F:unfolded protein binding"/>
    <property type="evidence" value="ECO:0007669"/>
    <property type="project" value="InterPro"/>
</dbReference>
<dbReference type="PROSITE" id="PS00297">
    <property type="entry name" value="HSP70_1"/>
    <property type="match status" value="1"/>
</dbReference>
<dbReference type="InterPro" id="IPR018181">
    <property type="entry name" value="Heat_shock_70_CS"/>
</dbReference>
<dbReference type="NCBIfam" id="NF003520">
    <property type="entry name" value="PRK05183.1"/>
    <property type="match status" value="1"/>
</dbReference>
<dbReference type="SUPFAM" id="SSF53067">
    <property type="entry name" value="Actin-like ATPase domain"/>
    <property type="match status" value="2"/>
</dbReference>
<evidence type="ECO:0000256" key="9">
    <source>
        <dbReference type="RuleBase" id="RU003322"/>
    </source>
</evidence>
<dbReference type="PROSITE" id="PS00329">
    <property type="entry name" value="HSP70_2"/>
    <property type="match status" value="1"/>
</dbReference>
<comment type="induction">
    <text evidence="8">By stress conditions e.g. heat shock.</text>
</comment>
<protein>
    <recommendedName>
        <fullName evidence="2 8">Chaperone protein DnaK</fullName>
    </recommendedName>
    <alternativeName>
        <fullName evidence="8">HSP70</fullName>
    </alternativeName>
    <alternativeName>
        <fullName evidence="8">Heat shock 70 kDa protein</fullName>
    </alternativeName>
    <alternativeName>
        <fullName evidence="8">Heat shock protein 70</fullName>
    </alternativeName>
</protein>
<reference evidence="12 14" key="1">
    <citation type="submission" date="2018-06" db="EMBL/GenBank/DDBJ databases">
        <authorList>
            <consortium name="Pathogen Informatics"/>
            <person name="Doyle S."/>
        </authorList>
    </citation>
    <scope>NUCLEOTIDE SEQUENCE [LARGE SCALE GENOMIC DNA]</scope>
    <source>
        <strain evidence="12 14">NCTC11159</strain>
    </source>
</reference>
<dbReference type="Gene3D" id="3.30.420.40">
    <property type="match status" value="2"/>
</dbReference>
<feature type="modified residue" description="Phosphothreonine; by autocatalysis" evidence="8">
    <location>
        <position position="200"/>
    </location>
</feature>
<keyword evidence="6 8" id="KW-0346">Stress response</keyword>
<dbReference type="PROSITE" id="PS01036">
    <property type="entry name" value="HSP70_3"/>
    <property type="match status" value="1"/>
</dbReference>
<dbReference type="Gene3D" id="1.20.1270.10">
    <property type="match status" value="1"/>
</dbReference>
<dbReference type="SUPFAM" id="SSF100934">
    <property type="entry name" value="Heat shock protein 70kD (HSP70), C-terminal subdomain"/>
    <property type="match status" value="1"/>
</dbReference>
<dbReference type="Proteomes" id="UP000295794">
    <property type="component" value="Unassembled WGS sequence"/>
</dbReference>